<keyword evidence="3" id="KW-1185">Reference proteome</keyword>
<dbReference type="EnsemblPlants" id="evm.model.07.759">
    <property type="protein sequence ID" value="cds.evm.model.07.759"/>
    <property type="gene ID" value="evm.TU.07.759"/>
</dbReference>
<proteinExistence type="predicted"/>
<dbReference type="AlphaFoldDB" id="A0A803Q6A8"/>
<evidence type="ECO:0000313" key="3">
    <source>
        <dbReference type="Proteomes" id="UP000596661"/>
    </source>
</evidence>
<dbReference type="Proteomes" id="UP000596661">
    <property type="component" value="Chromosome 7"/>
</dbReference>
<name>A0A803Q6A8_CANSA</name>
<organism evidence="2 3">
    <name type="scientific">Cannabis sativa</name>
    <name type="common">Hemp</name>
    <name type="synonym">Marijuana</name>
    <dbReference type="NCBI Taxonomy" id="3483"/>
    <lineage>
        <taxon>Eukaryota</taxon>
        <taxon>Viridiplantae</taxon>
        <taxon>Streptophyta</taxon>
        <taxon>Embryophyta</taxon>
        <taxon>Tracheophyta</taxon>
        <taxon>Spermatophyta</taxon>
        <taxon>Magnoliopsida</taxon>
        <taxon>eudicotyledons</taxon>
        <taxon>Gunneridae</taxon>
        <taxon>Pentapetalae</taxon>
        <taxon>rosids</taxon>
        <taxon>fabids</taxon>
        <taxon>Rosales</taxon>
        <taxon>Cannabaceae</taxon>
        <taxon>Cannabis</taxon>
    </lineage>
</organism>
<evidence type="ECO:0000313" key="2">
    <source>
        <dbReference type="EnsemblPlants" id="cds.evm.model.07.759"/>
    </source>
</evidence>
<reference evidence="2" key="1">
    <citation type="submission" date="2018-11" db="EMBL/GenBank/DDBJ databases">
        <authorList>
            <person name="Grassa J C."/>
        </authorList>
    </citation>
    <scope>NUCLEOTIDE SEQUENCE [LARGE SCALE GENOMIC DNA]</scope>
</reference>
<sequence>MHPAMSTSSENPSLAIHLTEEEALIHEFDNVSICPEPHSKSFCLVVKILTPKTIKPDWICNAMKDVRITRLAFLVSKYQSGLFMVCFGCEGHRRRVDEGQPLHFDRSLMLFAIPDGFDIILPIQLRFLQHCDTYAYPPSLSYKDTLRAPPKTCYKKSIFELSNSIPFEEQPSLANTSSQGLQDAPLFSPIATNPTMITTITTATSKGKGPVFPEPAKAPSVVFSTPRASTTTRTRSTTKRTLRSMLKRARSSNSDFAVVPSMFDFNEQAGVTRQPCPEK</sequence>
<protein>
    <submittedName>
        <fullName evidence="2">Uncharacterized protein</fullName>
    </submittedName>
</protein>
<accession>A0A803Q6A8</accession>
<evidence type="ECO:0000256" key="1">
    <source>
        <dbReference type="SAM" id="MobiDB-lite"/>
    </source>
</evidence>
<dbReference type="EMBL" id="UZAU01000647">
    <property type="status" value="NOT_ANNOTATED_CDS"/>
    <property type="molecule type" value="Genomic_DNA"/>
</dbReference>
<feature type="region of interest" description="Disordered" evidence="1">
    <location>
        <begin position="205"/>
        <end position="236"/>
    </location>
</feature>
<dbReference type="Gramene" id="evm.model.07.759">
    <property type="protein sequence ID" value="cds.evm.model.07.759"/>
    <property type="gene ID" value="evm.TU.07.759"/>
</dbReference>
<feature type="compositionally biased region" description="Low complexity" evidence="1">
    <location>
        <begin position="224"/>
        <end position="235"/>
    </location>
</feature>
<reference evidence="2" key="2">
    <citation type="submission" date="2021-03" db="UniProtKB">
        <authorList>
            <consortium name="EnsemblPlants"/>
        </authorList>
    </citation>
    <scope>IDENTIFICATION</scope>
</reference>